<dbReference type="AlphaFoldDB" id="A0A1H6HUE8"/>
<name>A0A1H6HUE8_CHRCI</name>
<accession>A0A1H6HUE8</accession>
<organism evidence="1 2">
    <name type="scientific">Chryseobacterium culicis</name>
    <dbReference type="NCBI Taxonomy" id="680127"/>
    <lineage>
        <taxon>Bacteria</taxon>
        <taxon>Pseudomonadati</taxon>
        <taxon>Bacteroidota</taxon>
        <taxon>Flavobacteriia</taxon>
        <taxon>Flavobacteriales</taxon>
        <taxon>Weeksellaceae</taxon>
        <taxon>Chryseobacterium group</taxon>
        <taxon>Chryseobacterium</taxon>
    </lineage>
</organism>
<dbReference type="STRING" id="680127.SAMN05421593_3676"/>
<dbReference type="Proteomes" id="UP000198561">
    <property type="component" value="Unassembled WGS sequence"/>
</dbReference>
<evidence type="ECO:0000313" key="1">
    <source>
        <dbReference type="EMBL" id="SEH39707.1"/>
    </source>
</evidence>
<proteinExistence type="predicted"/>
<protein>
    <submittedName>
        <fullName evidence="1">Uncharacterized protein</fullName>
    </submittedName>
</protein>
<reference evidence="1 2" key="1">
    <citation type="submission" date="2016-10" db="EMBL/GenBank/DDBJ databases">
        <authorList>
            <person name="de Groot N.N."/>
        </authorList>
    </citation>
    <scope>NUCLEOTIDE SEQUENCE [LARGE SCALE GENOMIC DNA]</scope>
    <source>
        <strain evidence="1 2">DSM 23031</strain>
    </source>
</reference>
<evidence type="ECO:0000313" key="2">
    <source>
        <dbReference type="Proteomes" id="UP000198561"/>
    </source>
</evidence>
<dbReference type="EMBL" id="FNWQ01000005">
    <property type="protein sequence ID" value="SEH39707.1"/>
    <property type="molecule type" value="Genomic_DNA"/>
</dbReference>
<gene>
    <name evidence="1" type="ORF">SAMN05421593_3676</name>
</gene>
<sequence>MIYEILKNPCLLTKNTTIKLPHSFCQTPNFFIFSVYLNDWFYRLLYFNYLWYEYFIFPYKNSSELLTEIVKTMKKLISILAFVLTFGCISAQENFEVSTLRIGPFKVFMPKAEAEKIAGTKLLNANGEKKNNIKYNGETIQIDLFDNYINEANPSVPSITYMTTSSKKFKTKSGIGVGSTRDDLINAYRNYANFSVRPDWDSNGKPIKDSGYFNLEDSQAGTLLSFKFVNNIVTEISVYLNEGC</sequence>